<dbReference type="AlphaFoldDB" id="B9RLE5"/>
<dbReference type="Pfam" id="PF26581">
    <property type="entry name" value="WIT1_2_N"/>
    <property type="match status" value="1"/>
</dbReference>
<dbReference type="Gene3D" id="1.20.5.170">
    <property type="match status" value="1"/>
</dbReference>
<feature type="domain" description="WIT1/2 N-terminal helical bundle" evidence="2">
    <location>
        <begin position="36"/>
        <end position="173"/>
    </location>
</feature>
<dbReference type="OrthoDB" id="1936068at2759"/>
<dbReference type="PANTHER" id="PTHR35705">
    <property type="entry name" value="WPP DOMAIN-INTERACTING TAIL-ANCHORED PROTEIN 1"/>
    <property type="match status" value="1"/>
</dbReference>
<dbReference type="PANTHER" id="PTHR35705:SF2">
    <property type="entry name" value="WPP DOMAIN-INTERACTING TAIL-ANCHORED PROTEIN 2"/>
    <property type="match status" value="1"/>
</dbReference>
<organism evidence="3 4">
    <name type="scientific">Ricinus communis</name>
    <name type="common">Castor bean</name>
    <dbReference type="NCBI Taxonomy" id="3988"/>
    <lineage>
        <taxon>Eukaryota</taxon>
        <taxon>Viridiplantae</taxon>
        <taxon>Streptophyta</taxon>
        <taxon>Embryophyta</taxon>
        <taxon>Tracheophyta</taxon>
        <taxon>Spermatophyta</taxon>
        <taxon>Magnoliopsida</taxon>
        <taxon>eudicotyledons</taxon>
        <taxon>Gunneridae</taxon>
        <taxon>Pentapetalae</taxon>
        <taxon>rosids</taxon>
        <taxon>fabids</taxon>
        <taxon>Malpighiales</taxon>
        <taxon>Euphorbiaceae</taxon>
        <taxon>Acalyphoideae</taxon>
        <taxon>Acalypheae</taxon>
        <taxon>Ricinus</taxon>
    </lineage>
</organism>
<reference evidence="4" key="1">
    <citation type="journal article" date="2010" name="Nat. Biotechnol.">
        <title>Draft genome sequence of the oilseed species Ricinus communis.</title>
        <authorList>
            <person name="Chan A.P."/>
            <person name="Crabtree J."/>
            <person name="Zhao Q."/>
            <person name="Lorenzi H."/>
            <person name="Orvis J."/>
            <person name="Puiu D."/>
            <person name="Melake-Berhan A."/>
            <person name="Jones K.M."/>
            <person name="Redman J."/>
            <person name="Chen G."/>
            <person name="Cahoon E.B."/>
            <person name="Gedil M."/>
            <person name="Stanke M."/>
            <person name="Haas B.J."/>
            <person name="Wortman J.R."/>
            <person name="Fraser-Liggett C.M."/>
            <person name="Ravel J."/>
            <person name="Rabinowicz P.D."/>
        </authorList>
    </citation>
    <scope>NUCLEOTIDE SEQUENCE [LARGE SCALE GENOMIC DNA]</scope>
    <source>
        <strain evidence="4">cv. Hale</strain>
    </source>
</reference>
<dbReference type="InParanoid" id="B9RLE5"/>
<dbReference type="STRING" id="3988.B9RLE5"/>
<evidence type="ECO:0000313" key="3">
    <source>
        <dbReference type="EMBL" id="EEF47670.1"/>
    </source>
</evidence>
<evidence type="ECO:0000259" key="2">
    <source>
        <dbReference type="Pfam" id="PF26581"/>
    </source>
</evidence>
<dbReference type="SUPFAM" id="SSF57997">
    <property type="entry name" value="Tropomyosin"/>
    <property type="match status" value="1"/>
</dbReference>
<keyword evidence="4" id="KW-1185">Reference proteome</keyword>
<protein>
    <recommendedName>
        <fullName evidence="2">WIT1/2 N-terminal helical bundle domain-containing protein</fullName>
    </recommendedName>
</protein>
<keyword evidence="1" id="KW-0175">Coiled coil</keyword>
<accession>B9RLE5</accession>
<sequence length="601" mass="68161">MDGYSIAQACTINAESGKGYVDDGNLSGGRGTQDIESTMEVLTRADLDLGFSSEKLVNLHGLLMHLLAWDNNLEVMAEYSYISATSVERALEFDLLSGILDSELRVVENFTDNIQAEIVDARHKISSCRHSAKLVAIIEKKLRDSEESLKKTQERFIEAKMQTVKLQRFFSAFKLENWKDDNSTELSANGQLPNIKTNSKRHTAEQKRHILRMLEKCLARELDLEKNLSELRRNEEQLKLKLHYTEQVALHMEEAAEVVWGRFLEAENAAEVLMGISKEMAGRLQIFQFNLNGSFQREAELKSQLHSCLEQLDAKDAALKKLEGKIGEHIAKSSQVPSLMEKVNSLEEQLKRSELRLKHANDFIEESQEQVSEMVSIVEKMKESIYEAESRAETAEAKVTQLTDTNSELSDEISFLKSSAESNTKKVSLLEKQVRELEIQVQHSKASSEASQEQQNMLYAAIWDMETLIEDLKSKVSKAESKTETVEDQCILLSETNMELDKELNFLRSKVEGLEASLDRANNSKATSAKEINLTTTLIKDTVMQLSRERDYIQNQLFSLMKENKLLVEKLRDASITGFKHGDNDNKKVLFSENGLSNQTC</sequence>
<dbReference type="FunCoup" id="B9RLE5">
    <property type="interactions" value="307"/>
</dbReference>
<dbReference type="eggNOG" id="ENOG502QPXD">
    <property type="taxonomic scope" value="Eukaryota"/>
</dbReference>
<feature type="coiled-coil region" evidence="1">
    <location>
        <begin position="336"/>
        <end position="524"/>
    </location>
</feature>
<name>B9RLE5_RICCO</name>
<dbReference type="KEGG" id="rcu:8264640"/>
<proteinExistence type="predicted"/>
<dbReference type="OMA" id="IDNCIGQ"/>
<dbReference type="InterPro" id="IPR039976">
    <property type="entry name" value="WIT1/WIT2"/>
</dbReference>
<dbReference type="InterPro" id="IPR058610">
    <property type="entry name" value="WIT1_2_N"/>
</dbReference>
<feature type="coiled-coil region" evidence="1">
    <location>
        <begin position="135"/>
        <end position="162"/>
    </location>
</feature>
<evidence type="ECO:0000256" key="1">
    <source>
        <dbReference type="SAM" id="Coils"/>
    </source>
</evidence>
<dbReference type="Proteomes" id="UP000008311">
    <property type="component" value="Unassembled WGS sequence"/>
</dbReference>
<feature type="coiled-coil region" evidence="1">
    <location>
        <begin position="214"/>
        <end position="241"/>
    </location>
</feature>
<evidence type="ECO:0000313" key="4">
    <source>
        <dbReference type="Proteomes" id="UP000008311"/>
    </source>
</evidence>
<gene>
    <name evidence="3" type="ORF">RCOM_1465980</name>
</gene>
<dbReference type="EMBL" id="EQ973788">
    <property type="protein sequence ID" value="EEF47670.1"/>
    <property type="molecule type" value="Genomic_DNA"/>
</dbReference>